<dbReference type="InterPro" id="IPR017850">
    <property type="entry name" value="Alkaline_phosphatase_core_sf"/>
</dbReference>
<evidence type="ECO:0000256" key="4">
    <source>
        <dbReference type="ARBA" id="ARBA00022989"/>
    </source>
</evidence>
<dbReference type="SUPFAM" id="SSF53649">
    <property type="entry name" value="Alkaline phosphatase-like"/>
    <property type="match status" value="1"/>
</dbReference>
<organism evidence="8 9">
    <name type="scientific">Tardiphaga alba</name>
    <dbReference type="NCBI Taxonomy" id="340268"/>
    <lineage>
        <taxon>Bacteria</taxon>
        <taxon>Pseudomonadati</taxon>
        <taxon>Pseudomonadota</taxon>
        <taxon>Alphaproteobacteria</taxon>
        <taxon>Hyphomicrobiales</taxon>
        <taxon>Nitrobacteraceae</taxon>
        <taxon>Tardiphaga</taxon>
    </lineage>
</organism>
<dbReference type="InterPro" id="IPR050448">
    <property type="entry name" value="OpgB/LTA_synthase_biosynth"/>
</dbReference>
<reference evidence="8 9" key="1">
    <citation type="submission" date="2019-02" db="EMBL/GenBank/DDBJ databases">
        <title>Emended description of the genus Rhodopseudomonas and description of Rhodopseudomonas albus sp. nov., a non-phototrophic, heavy-metal-tolerant bacterium isolated from garden soil.</title>
        <authorList>
            <person name="Bao Z."/>
            <person name="Cao W.W."/>
            <person name="Sato Y."/>
            <person name="Nishizawa T."/>
            <person name="Zhao J."/>
            <person name="Guo Y."/>
            <person name="Ohta H."/>
        </authorList>
    </citation>
    <scope>NUCLEOTIDE SEQUENCE [LARGE SCALE GENOMIC DNA]</scope>
    <source>
        <strain evidence="8 9">SK50-23</strain>
    </source>
</reference>
<dbReference type="Gene3D" id="3.40.720.10">
    <property type="entry name" value="Alkaline Phosphatase, subunit A"/>
    <property type="match status" value="1"/>
</dbReference>
<evidence type="ECO:0000256" key="5">
    <source>
        <dbReference type="ARBA" id="ARBA00023136"/>
    </source>
</evidence>
<feature type="domain" description="Sulfatase N-terminal" evidence="7">
    <location>
        <begin position="291"/>
        <end position="481"/>
    </location>
</feature>
<protein>
    <submittedName>
        <fullName evidence="8">LTA synthase family protein</fullName>
    </submittedName>
</protein>
<evidence type="ECO:0000313" key="9">
    <source>
        <dbReference type="Proteomes" id="UP000682843"/>
    </source>
</evidence>
<comment type="subcellular location">
    <subcellularLocation>
        <location evidence="1">Cell membrane</location>
        <topology evidence="1">Multi-pass membrane protein</topology>
    </subcellularLocation>
</comment>
<feature type="transmembrane region" description="Helical" evidence="6">
    <location>
        <begin position="61"/>
        <end position="82"/>
    </location>
</feature>
<evidence type="ECO:0000313" key="8">
    <source>
        <dbReference type="EMBL" id="QUS39033.1"/>
    </source>
</evidence>
<keyword evidence="9" id="KW-1185">Reference proteome</keyword>
<proteinExistence type="predicted"/>
<evidence type="ECO:0000256" key="3">
    <source>
        <dbReference type="ARBA" id="ARBA00022692"/>
    </source>
</evidence>
<accession>A0ABX8A9B3</accession>
<dbReference type="EMBL" id="CP036498">
    <property type="protein sequence ID" value="QUS39033.1"/>
    <property type="molecule type" value="Genomic_DNA"/>
</dbReference>
<gene>
    <name evidence="8" type="ORF">RPMA_09460</name>
</gene>
<keyword evidence="5 6" id="KW-0472">Membrane</keyword>
<evidence type="ECO:0000256" key="6">
    <source>
        <dbReference type="SAM" id="Phobius"/>
    </source>
</evidence>
<dbReference type="Pfam" id="PF00884">
    <property type="entry name" value="Sulfatase"/>
    <property type="match status" value="1"/>
</dbReference>
<keyword evidence="2" id="KW-1003">Cell membrane</keyword>
<sequence>MLPSSIPTLSAQSLPARAGRSLKAGLAVCWGVARAAPLRTALIAAIHGMAVYVLASVEYGPFANTLALLTWALLNFLFLAVFKRPGVSAILALLLVAALIVLSQFKYGITQLTLTFLDFLIIDRDTISFMQSIFPQLRTWLLIAAAVALPVLWVIWRADPFFLRRRTALGCAGACVLGIIGMSAANPEKPWEPFQGVNHISNLARSGVVAVSHLTATGWIEADAKSLVGSAQAAPMTACEPGVKRPNIVMVLDESSFDISAAPGIKVPAGYQDFFTSADGQQRKLITESSGGPTWYTEFNIFTGLSARSFGAMKFYVTRIAAGKISRGLPQALQRCGYRTFSLYPTFGNFLSARSFQQGAGIDGFIDMADMGVTEDMQPDKFYFDQAKDLIARESKPDQPIFVLVYLTANHFPWTTTYRDDLTPSGWQAPGNTAEVDEYIRRQAMTASDYNAFVSQLKKDHPNEPFLLVRFGDHQPAIAQKLLEPDIKQAKRADRIMNHDPRYYTTYYAIDALNYRPELSSALPTLDAAYLPLMIQEAARVPLDPSFVEQKKIMQRCKGVFYGCKGGDEASRFNRILIDAGMIKNL</sequence>
<feature type="transmembrane region" description="Helical" evidence="6">
    <location>
        <begin position="89"/>
        <end position="109"/>
    </location>
</feature>
<keyword evidence="4 6" id="KW-1133">Transmembrane helix</keyword>
<dbReference type="Proteomes" id="UP000682843">
    <property type="component" value="Chromosome"/>
</dbReference>
<name>A0ABX8A9B3_9BRAD</name>
<dbReference type="PANTHER" id="PTHR47371:SF3">
    <property type="entry name" value="PHOSPHOGLYCEROL TRANSFERASE I"/>
    <property type="match status" value="1"/>
</dbReference>
<keyword evidence="3 6" id="KW-0812">Transmembrane</keyword>
<evidence type="ECO:0000256" key="1">
    <source>
        <dbReference type="ARBA" id="ARBA00004651"/>
    </source>
</evidence>
<feature type="transmembrane region" description="Helical" evidence="6">
    <location>
        <begin position="137"/>
        <end position="156"/>
    </location>
</feature>
<feature type="transmembrane region" description="Helical" evidence="6">
    <location>
        <begin position="168"/>
        <end position="185"/>
    </location>
</feature>
<dbReference type="InterPro" id="IPR000917">
    <property type="entry name" value="Sulfatase_N"/>
</dbReference>
<evidence type="ECO:0000256" key="2">
    <source>
        <dbReference type="ARBA" id="ARBA00022475"/>
    </source>
</evidence>
<evidence type="ECO:0000259" key="7">
    <source>
        <dbReference type="Pfam" id="PF00884"/>
    </source>
</evidence>
<dbReference type="PANTHER" id="PTHR47371">
    <property type="entry name" value="LIPOTEICHOIC ACID SYNTHASE"/>
    <property type="match status" value="1"/>
</dbReference>